<dbReference type="EMBL" id="APMP01000013">
    <property type="protein sequence ID" value="ENZ81781.1"/>
    <property type="molecule type" value="Genomic_DNA"/>
</dbReference>
<feature type="transmembrane region" description="Helical" evidence="1">
    <location>
        <begin position="59"/>
        <end position="77"/>
    </location>
</feature>
<keyword evidence="3" id="KW-1185">Reference proteome</keyword>
<feature type="transmembrane region" description="Helical" evidence="1">
    <location>
        <begin position="83"/>
        <end position="103"/>
    </location>
</feature>
<evidence type="ECO:0000256" key="1">
    <source>
        <dbReference type="SAM" id="Phobius"/>
    </source>
</evidence>
<dbReference type="PATRIC" id="fig|1292034.3.peg.2365"/>
<keyword evidence="1" id="KW-0812">Transmembrane</keyword>
<comment type="caution">
    <text evidence="2">The sequence shown here is derived from an EMBL/GenBank/DDBJ whole genome shotgun (WGS) entry which is preliminary data.</text>
</comment>
<name>R0CZA4_CAUVI</name>
<accession>R0CZA4</accession>
<organism evidence="2 3">
    <name type="scientific">Caulobacter vibrioides OR37</name>
    <dbReference type="NCBI Taxonomy" id="1292034"/>
    <lineage>
        <taxon>Bacteria</taxon>
        <taxon>Pseudomonadati</taxon>
        <taxon>Pseudomonadota</taxon>
        <taxon>Alphaproteobacteria</taxon>
        <taxon>Caulobacterales</taxon>
        <taxon>Caulobacteraceae</taxon>
        <taxon>Caulobacter</taxon>
    </lineage>
</organism>
<gene>
    <name evidence="2" type="ORF">OR37_02378</name>
</gene>
<dbReference type="RefSeq" id="WP_004619964.1">
    <property type="nucleotide sequence ID" value="NZ_APMP01000013.1"/>
</dbReference>
<feature type="transmembrane region" description="Helical" evidence="1">
    <location>
        <begin position="7"/>
        <end position="27"/>
    </location>
</feature>
<dbReference type="AlphaFoldDB" id="R0CZA4"/>
<sequence length="143" mass="15724" precursor="true">MFAYQQLLFWINWLLLAAACLGAWRWGGRAERSGAALVLATFVAVVLARLLHGKELVQGVYLALDGLLALGLLMLALRHATRWLGVAVLLQAVQFSLHAYYLVEAKRYDAFYILVNNLVSLGVLVCLLAGVVMARRRSAPSAK</sequence>
<proteinExistence type="predicted"/>
<keyword evidence="1" id="KW-0472">Membrane</keyword>
<feature type="transmembrane region" description="Helical" evidence="1">
    <location>
        <begin position="33"/>
        <end position="52"/>
    </location>
</feature>
<reference evidence="2 3" key="1">
    <citation type="journal article" date="2013" name="Genome Announc.">
        <title>Draft Genome Sequence for Caulobacter sp. Strain OR37, a Bacterium Tolerant to Heavy Metals.</title>
        <authorList>
            <person name="Utturkar S.M."/>
            <person name="Bollmann A."/>
            <person name="Brzoska R.M."/>
            <person name="Klingeman D.M."/>
            <person name="Epstein S.E."/>
            <person name="Palumbo A.V."/>
            <person name="Brown S.D."/>
        </authorList>
    </citation>
    <scope>NUCLEOTIDE SEQUENCE [LARGE SCALE GENOMIC DNA]</scope>
    <source>
        <strain evidence="2 3">OR37</strain>
    </source>
</reference>
<feature type="transmembrane region" description="Helical" evidence="1">
    <location>
        <begin position="110"/>
        <end position="134"/>
    </location>
</feature>
<dbReference type="STRING" id="1292034.OR37_02378"/>
<protein>
    <submittedName>
        <fullName evidence="2">Uncharacterized protein</fullName>
    </submittedName>
</protein>
<keyword evidence="1" id="KW-1133">Transmembrane helix</keyword>
<evidence type="ECO:0000313" key="2">
    <source>
        <dbReference type="EMBL" id="ENZ81781.1"/>
    </source>
</evidence>
<dbReference type="Proteomes" id="UP000013063">
    <property type="component" value="Unassembled WGS sequence"/>
</dbReference>
<dbReference type="OrthoDB" id="7193018at2"/>
<evidence type="ECO:0000313" key="3">
    <source>
        <dbReference type="Proteomes" id="UP000013063"/>
    </source>
</evidence>